<dbReference type="AlphaFoldDB" id="A0A4V1M326"/>
<dbReference type="CDD" id="cd02440">
    <property type="entry name" value="AdoMet_MTases"/>
    <property type="match status" value="1"/>
</dbReference>
<dbReference type="InParanoid" id="A0A4V1M326"/>
<dbReference type="InterPro" id="IPR019410">
    <property type="entry name" value="Methyltransf_16"/>
</dbReference>
<feature type="compositionally biased region" description="Acidic residues" evidence="1">
    <location>
        <begin position="75"/>
        <end position="97"/>
    </location>
</feature>
<feature type="region of interest" description="Disordered" evidence="1">
    <location>
        <begin position="74"/>
        <end position="97"/>
    </location>
</feature>
<name>A0A4V1M326_TREME</name>
<dbReference type="PANTHER" id="PTHR14614:SF130">
    <property type="entry name" value="PROTEIN-LYSINE N-METHYLTRANSFERASE EEF2KMT"/>
    <property type="match status" value="1"/>
</dbReference>
<evidence type="ECO:0000313" key="3">
    <source>
        <dbReference type="Proteomes" id="UP000289152"/>
    </source>
</evidence>
<dbReference type="Gene3D" id="3.40.50.150">
    <property type="entry name" value="Vaccinia Virus protein VP39"/>
    <property type="match status" value="1"/>
</dbReference>
<gene>
    <name evidence="2" type="ORF">M231_07344</name>
</gene>
<dbReference type="STRING" id="5217.A0A4V1M326"/>
<dbReference type="InterPro" id="IPR029063">
    <property type="entry name" value="SAM-dependent_MTases_sf"/>
</dbReference>
<accession>A0A4V1M326</accession>
<evidence type="ECO:0000256" key="1">
    <source>
        <dbReference type="SAM" id="MobiDB-lite"/>
    </source>
</evidence>
<keyword evidence="3" id="KW-1185">Reference proteome</keyword>
<dbReference type="GO" id="GO:0008757">
    <property type="term" value="F:S-adenosylmethionine-dependent methyltransferase activity"/>
    <property type="evidence" value="ECO:0007669"/>
    <property type="project" value="UniProtKB-ARBA"/>
</dbReference>
<dbReference type="VEuPathDB" id="FungiDB:TREMEDRAFT_61209"/>
<evidence type="ECO:0008006" key="4">
    <source>
        <dbReference type="Google" id="ProtNLM"/>
    </source>
</evidence>
<comment type="caution">
    <text evidence="2">The sequence shown here is derived from an EMBL/GenBank/DDBJ whole genome shotgun (WGS) entry which is preliminary data.</text>
</comment>
<protein>
    <recommendedName>
        <fullName evidence="4">FAM86 N-terminal domain-containing protein</fullName>
    </recommendedName>
</protein>
<dbReference type="Proteomes" id="UP000289152">
    <property type="component" value="Unassembled WGS sequence"/>
</dbReference>
<dbReference type="PANTHER" id="PTHR14614">
    <property type="entry name" value="HEPATOCELLULAR CARCINOMA-ASSOCIATED ANTIGEN"/>
    <property type="match status" value="1"/>
</dbReference>
<dbReference type="GO" id="GO:0005737">
    <property type="term" value="C:cytoplasm"/>
    <property type="evidence" value="ECO:0007669"/>
    <property type="project" value="TreeGrafter"/>
</dbReference>
<sequence>MSTHSLVKQYFALVPPYFLHLPPPLILIQPDNQECLIQHIFQSSLPEPGPTYRRQFWRRIVGYLEDVLRRHTNEDDASEIDVQEQGREEEGDGGDPEVDERIYSALADLMALPLEHEETSYRTFLYPLGDTEARIILLEDIAVIQGGTTGLRTWKASLHLAHHIHLNTISLPPGPIVELGAGTGFLSIFLAQRQREVIATDLDATDGRQAPLKRLQHNVGMNHVEENVKVTPLDWADSLRPKSERPAVWEELTSRPYTVVAADVVYDPDLIPLLVSTLRILLHVGSTAVVSATVRNPDTIDTFVRTCEVSGIDVEVFRLDVMPKDDPTFYDNGLDSSCEVQIMRLTPSSASMLSKESEGQQEMMNECK</sequence>
<dbReference type="FunCoup" id="A0A4V1M326">
    <property type="interactions" value="358"/>
</dbReference>
<dbReference type="EMBL" id="SDIL01000138">
    <property type="protein sequence ID" value="RXK35400.1"/>
    <property type="molecule type" value="Genomic_DNA"/>
</dbReference>
<proteinExistence type="predicted"/>
<organism evidence="2 3">
    <name type="scientific">Tremella mesenterica</name>
    <name type="common">Jelly fungus</name>
    <dbReference type="NCBI Taxonomy" id="5217"/>
    <lineage>
        <taxon>Eukaryota</taxon>
        <taxon>Fungi</taxon>
        <taxon>Dikarya</taxon>
        <taxon>Basidiomycota</taxon>
        <taxon>Agaricomycotina</taxon>
        <taxon>Tremellomycetes</taxon>
        <taxon>Tremellales</taxon>
        <taxon>Tremellaceae</taxon>
        <taxon>Tremella</taxon>
    </lineage>
</organism>
<dbReference type="Pfam" id="PF10294">
    <property type="entry name" value="Methyltransf_16"/>
    <property type="match status" value="1"/>
</dbReference>
<evidence type="ECO:0000313" key="2">
    <source>
        <dbReference type="EMBL" id="RXK35400.1"/>
    </source>
</evidence>
<dbReference type="OrthoDB" id="194386at2759"/>
<dbReference type="SUPFAM" id="SSF53335">
    <property type="entry name" value="S-adenosyl-L-methionine-dependent methyltransferases"/>
    <property type="match status" value="1"/>
</dbReference>
<reference evidence="2 3" key="1">
    <citation type="submission" date="2016-06" db="EMBL/GenBank/DDBJ databases">
        <title>Evolution of pathogenesis and genome organization in the Tremellales.</title>
        <authorList>
            <person name="Cuomo C."/>
            <person name="Litvintseva A."/>
            <person name="Heitman J."/>
            <person name="Chen Y."/>
            <person name="Sun S."/>
            <person name="Springer D."/>
            <person name="Dromer F."/>
            <person name="Young S."/>
            <person name="Zeng Q."/>
            <person name="Chapman S."/>
            <person name="Gujja S."/>
            <person name="Saif S."/>
            <person name="Birren B."/>
        </authorList>
    </citation>
    <scope>NUCLEOTIDE SEQUENCE [LARGE SCALE GENOMIC DNA]</scope>
    <source>
        <strain evidence="2 3">ATCC 28783</strain>
    </source>
</reference>